<protein>
    <submittedName>
        <fullName evidence="2 3">Uncharacterized protein</fullName>
    </submittedName>
</protein>
<reference evidence="2" key="2">
    <citation type="submission" date="2017-06" db="EMBL/GenBank/DDBJ databases">
        <title>WGS assembly of Brachypodium distachyon.</title>
        <authorList>
            <consortium name="The International Brachypodium Initiative"/>
            <person name="Lucas S."/>
            <person name="Harmon-Smith M."/>
            <person name="Lail K."/>
            <person name="Tice H."/>
            <person name="Grimwood J."/>
            <person name="Bruce D."/>
            <person name="Barry K."/>
            <person name="Shu S."/>
            <person name="Lindquist E."/>
            <person name="Wang M."/>
            <person name="Pitluck S."/>
            <person name="Vogel J.P."/>
            <person name="Garvin D.F."/>
            <person name="Mockler T.C."/>
            <person name="Schmutz J."/>
            <person name="Rokhsar D."/>
            <person name="Bevan M.W."/>
        </authorList>
    </citation>
    <scope>NUCLEOTIDE SEQUENCE</scope>
    <source>
        <strain evidence="2">Bd21</strain>
    </source>
</reference>
<accession>A0A2K2CZC6</accession>
<evidence type="ECO:0000256" key="1">
    <source>
        <dbReference type="SAM" id="MobiDB-lite"/>
    </source>
</evidence>
<sequence length="190" mass="20005">MAVDRSANVAGGARQWMVSDQASFPPTARADAGVDRSAGEQAVEALLFFVLRRAVETARISAVFSLFSGSKQLEHKVDLQVEKAGAQTGASEGKRRALPEMEEGGGAREGRGRALPQMRDGGRPSEGRGKALPEMEEGGGAREGGGRALPQMREGSGRREATACEIPMMMLIPDSCGAHVRSGRVSRALG</sequence>
<evidence type="ECO:0000313" key="3">
    <source>
        <dbReference type="EnsemblPlants" id="PNT67380"/>
    </source>
</evidence>
<feature type="region of interest" description="Disordered" evidence="1">
    <location>
        <begin position="84"/>
        <end position="159"/>
    </location>
</feature>
<reference evidence="3" key="3">
    <citation type="submission" date="2018-08" db="UniProtKB">
        <authorList>
            <consortium name="EnsemblPlants"/>
        </authorList>
    </citation>
    <scope>IDENTIFICATION</scope>
    <source>
        <strain evidence="3">cv. Bd21</strain>
    </source>
</reference>
<gene>
    <name evidence="2" type="ORF">BRADI_3g26693v3</name>
</gene>
<dbReference type="AlphaFoldDB" id="A0A2K2CZC6"/>
<dbReference type="EnsemblPlants" id="PNT67380">
    <property type="protein sequence ID" value="PNT67380"/>
    <property type="gene ID" value="BRADI_3g26693v3"/>
</dbReference>
<feature type="compositionally biased region" description="Basic and acidic residues" evidence="1">
    <location>
        <begin position="120"/>
        <end position="133"/>
    </location>
</feature>
<reference evidence="2 3" key="1">
    <citation type="journal article" date="2010" name="Nature">
        <title>Genome sequencing and analysis of the model grass Brachypodium distachyon.</title>
        <authorList>
            <consortium name="International Brachypodium Initiative"/>
        </authorList>
    </citation>
    <scope>NUCLEOTIDE SEQUENCE [LARGE SCALE GENOMIC DNA]</scope>
    <source>
        <strain evidence="2 3">Bd21</strain>
    </source>
</reference>
<dbReference type="Gramene" id="PNT67380">
    <property type="protein sequence ID" value="PNT67380"/>
    <property type="gene ID" value="BRADI_3g26693v3"/>
</dbReference>
<keyword evidence="4" id="KW-1185">Reference proteome</keyword>
<dbReference type="EMBL" id="CM000882">
    <property type="protein sequence ID" value="PNT67380.1"/>
    <property type="molecule type" value="Genomic_DNA"/>
</dbReference>
<organism evidence="2">
    <name type="scientific">Brachypodium distachyon</name>
    <name type="common">Purple false brome</name>
    <name type="synonym">Trachynia distachya</name>
    <dbReference type="NCBI Taxonomy" id="15368"/>
    <lineage>
        <taxon>Eukaryota</taxon>
        <taxon>Viridiplantae</taxon>
        <taxon>Streptophyta</taxon>
        <taxon>Embryophyta</taxon>
        <taxon>Tracheophyta</taxon>
        <taxon>Spermatophyta</taxon>
        <taxon>Magnoliopsida</taxon>
        <taxon>Liliopsida</taxon>
        <taxon>Poales</taxon>
        <taxon>Poaceae</taxon>
        <taxon>BOP clade</taxon>
        <taxon>Pooideae</taxon>
        <taxon>Stipodae</taxon>
        <taxon>Brachypodieae</taxon>
        <taxon>Brachypodium</taxon>
    </lineage>
</organism>
<dbReference type="InParanoid" id="A0A2K2CZC6"/>
<proteinExistence type="predicted"/>
<evidence type="ECO:0000313" key="4">
    <source>
        <dbReference type="Proteomes" id="UP000008810"/>
    </source>
</evidence>
<dbReference type="Proteomes" id="UP000008810">
    <property type="component" value="Chromosome 3"/>
</dbReference>
<evidence type="ECO:0000313" key="2">
    <source>
        <dbReference type="EMBL" id="PNT67380.1"/>
    </source>
</evidence>
<feature type="compositionally biased region" description="Basic and acidic residues" evidence="1">
    <location>
        <begin position="92"/>
        <end position="112"/>
    </location>
</feature>
<name>A0A2K2CZC6_BRADI</name>